<reference evidence="2" key="2">
    <citation type="submission" date="2024-07" db="EMBL/GenBank/DDBJ databases">
        <title>Streptomyces haneummycinica sp. nov., a new antibiotic-producing actinobacterium isolated from marine sediment.</title>
        <authorList>
            <person name="Uemura M."/>
            <person name="Hamada M."/>
            <person name="Hirano S."/>
            <person name="Kobayashi K."/>
            <person name="Ohshiro T."/>
            <person name="Kobayashi T."/>
            <person name="Terahara T."/>
        </authorList>
    </citation>
    <scope>NUCLEOTIDE SEQUENCE</scope>
    <source>
        <strain evidence="2">KM77-8</strain>
    </source>
</reference>
<feature type="compositionally biased region" description="Basic and acidic residues" evidence="1">
    <location>
        <begin position="1"/>
        <end position="17"/>
    </location>
</feature>
<evidence type="ECO:0000313" key="2">
    <source>
        <dbReference type="EMBL" id="BFO16858.1"/>
    </source>
</evidence>
<evidence type="ECO:0000256" key="1">
    <source>
        <dbReference type="SAM" id="MobiDB-lite"/>
    </source>
</evidence>
<gene>
    <name evidence="2" type="ORF">SHKM778_32460</name>
</gene>
<feature type="compositionally biased region" description="Low complexity" evidence="1">
    <location>
        <begin position="40"/>
        <end position="55"/>
    </location>
</feature>
<proteinExistence type="predicted"/>
<feature type="region of interest" description="Disordered" evidence="1">
    <location>
        <begin position="1"/>
        <end position="67"/>
    </location>
</feature>
<sequence length="67" mass="7083">MSEDGGDLRADQLKDDPVAFGLPRPARRATKALPVPSPPVLAVRRPGPRTSPRSRAGTSVLALNVAR</sequence>
<reference evidence="2" key="1">
    <citation type="submission" date="2024-06" db="EMBL/GenBank/DDBJ databases">
        <authorList>
            <consortium name="consrtm"/>
            <person name="Uemura M."/>
            <person name="Terahara T."/>
        </authorList>
    </citation>
    <scope>NUCLEOTIDE SEQUENCE</scope>
    <source>
        <strain evidence="2">KM77-8</strain>
    </source>
</reference>
<accession>A0AAT9HHL9</accession>
<dbReference type="AlphaFoldDB" id="A0AAT9HHL9"/>
<protein>
    <submittedName>
        <fullName evidence="2">Uncharacterized protein</fullName>
    </submittedName>
</protein>
<name>A0AAT9HHL9_9ACTN</name>
<organism evidence="2">
    <name type="scientific">Streptomyces haneummycinicus</name>
    <dbReference type="NCBI Taxonomy" id="3074435"/>
    <lineage>
        <taxon>Bacteria</taxon>
        <taxon>Bacillati</taxon>
        <taxon>Actinomycetota</taxon>
        <taxon>Actinomycetes</taxon>
        <taxon>Kitasatosporales</taxon>
        <taxon>Streptomycetaceae</taxon>
        <taxon>Streptomyces</taxon>
    </lineage>
</organism>
<dbReference type="EMBL" id="AP035768">
    <property type="protein sequence ID" value="BFO16858.1"/>
    <property type="molecule type" value="Genomic_DNA"/>
</dbReference>